<evidence type="ECO:0000313" key="3">
    <source>
        <dbReference type="Proteomes" id="UP000501003"/>
    </source>
</evidence>
<gene>
    <name evidence="2" type="ORF">HRU87_06855</name>
</gene>
<name>A0A7D4TV28_9MICO</name>
<feature type="transmembrane region" description="Helical" evidence="1">
    <location>
        <begin position="33"/>
        <end position="51"/>
    </location>
</feature>
<keyword evidence="1" id="KW-0812">Transmembrane</keyword>
<sequence length="112" mass="12321">MVVVLFTASGVLHLVNPGAFLWLMPPWLPEPELLVVLSGVAELVSAVGLILKARWAPMLTVLTLLAIWPANWWFAIDSLSSAPDVALAAWLRLPLQLPLLWWAWSAQKSISS</sequence>
<evidence type="ECO:0000313" key="2">
    <source>
        <dbReference type="EMBL" id="QKJ25995.1"/>
    </source>
</evidence>
<dbReference type="Proteomes" id="UP000501003">
    <property type="component" value="Chromosome"/>
</dbReference>
<keyword evidence="1" id="KW-0472">Membrane</keyword>
<keyword evidence="1" id="KW-1133">Transmembrane helix</keyword>
<keyword evidence="3" id="KW-1185">Reference proteome</keyword>
<dbReference type="EMBL" id="CP054056">
    <property type="protein sequence ID" value="QKJ25995.1"/>
    <property type="molecule type" value="Genomic_DNA"/>
</dbReference>
<evidence type="ECO:0000256" key="1">
    <source>
        <dbReference type="SAM" id="Phobius"/>
    </source>
</evidence>
<accession>A0A7D4TV28</accession>
<dbReference type="PANTHER" id="PTHR36974">
    <property type="entry name" value="MEMBRANE PROTEIN-RELATED"/>
    <property type="match status" value="1"/>
</dbReference>
<protein>
    <submittedName>
        <fullName evidence="2">DoxX family protein</fullName>
    </submittedName>
</protein>
<reference evidence="2 3" key="1">
    <citation type="submission" date="2020-05" db="EMBL/GenBank/DDBJ databases">
        <title>Aquirufa sp. strain 15G-AUS-rot a new Aquirufa species.</title>
        <authorList>
            <person name="Pitt A."/>
            <person name="Hahn M.W."/>
        </authorList>
    </citation>
    <scope>NUCLEOTIDE SEQUENCE [LARGE SCALE GENOMIC DNA]</scope>
    <source>
        <strain evidence="2 3">15G-AUS-rot</strain>
    </source>
</reference>
<feature type="transmembrane region" description="Helical" evidence="1">
    <location>
        <begin position="58"/>
        <end position="75"/>
    </location>
</feature>
<dbReference type="AlphaFoldDB" id="A0A7D4TV28"/>
<organism evidence="2 3">
    <name type="scientific">Aquiluna borgnonia</name>
    <dbReference type="NCBI Taxonomy" id="2499157"/>
    <lineage>
        <taxon>Bacteria</taxon>
        <taxon>Bacillati</taxon>
        <taxon>Actinomycetota</taxon>
        <taxon>Actinomycetes</taxon>
        <taxon>Micrococcales</taxon>
        <taxon>Microbacteriaceae</taxon>
        <taxon>Luna cluster</taxon>
        <taxon>Luna-1 subcluster</taxon>
        <taxon>Aquiluna</taxon>
    </lineage>
</organism>
<dbReference type="KEGG" id="aqg:HRU87_06855"/>
<dbReference type="PANTHER" id="PTHR36974:SF1">
    <property type="entry name" value="DOXX FAMILY MEMBRANE PROTEIN"/>
    <property type="match status" value="1"/>
</dbReference>
<proteinExistence type="predicted"/>